<feature type="transmembrane region" description="Helical" evidence="5">
    <location>
        <begin position="117"/>
        <end position="135"/>
    </location>
</feature>
<feature type="transmembrane region" description="Helical" evidence="5">
    <location>
        <begin position="26"/>
        <end position="50"/>
    </location>
</feature>
<feature type="transmembrane region" description="Helical" evidence="5">
    <location>
        <begin position="206"/>
        <end position="228"/>
    </location>
</feature>
<protein>
    <recommendedName>
        <fullName evidence="6">Sugar phosphate transporter domain-containing protein</fullName>
    </recommendedName>
</protein>
<evidence type="ECO:0000313" key="8">
    <source>
        <dbReference type="Proteomes" id="UP001255856"/>
    </source>
</evidence>
<evidence type="ECO:0000313" key="7">
    <source>
        <dbReference type="EMBL" id="KAK2079689.1"/>
    </source>
</evidence>
<keyword evidence="2 5" id="KW-0812">Transmembrane</keyword>
<evidence type="ECO:0000256" key="3">
    <source>
        <dbReference type="ARBA" id="ARBA00022989"/>
    </source>
</evidence>
<keyword evidence="8" id="KW-1185">Reference proteome</keyword>
<organism evidence="7 8">
    <name type="scientific">Prototheca wickerhamii</name>
    <dbReference type="NCBI Taxonomy" id="3111"/>
    <lineage>
        <taxon>Eukaryota</taxon>
        <taxon>Viridiplantae</taxon>
        <taxon>Chlorophyta</taxon>
        <taxon>core chlorophytes</taxon>
        <taxon>Trebouxiophyceae</taxon>
        <taxon>Chlorellales</taxon>
        <taxon>Chlorellaceae</taxon>
        <taxon>Prototheca</taxon>
    </lineage>
</organism>
<dbReference type="EMBL" id="JASFZW010000002">
    <property type="protein sequence ID" value="KAK2079689.1"/>
    <property type="molecule type" value="Genomic_DNA"/>
</dbReference>
<dbReference type="PANTHER" id="PTHR11132">
    <property type="entry name" value="SOLUTE CARRIER FAMILY 35"/>
    <property type="match status" value="1"/>
</dbReference>
<dbReference type="Proteomes" id="UP001255856">
    <property type="component" value="Unassembled WGS sequence"/>
</dbReference>
<dbReference type="GO" id="GO:0016020">
    <property type="term" value="C:membrane"/>
    <property type="evidence" value="ECO:0007669"/>
    <property type="project" value="UniProtKB-SubCell"/>
</dbReference>
<keyword evidence="4 5" id="KW-0472">Membrane</keyword>
<sequence>MVRGYFSNIGVVMLNKYLLSIYQFRYPVFLTLMHMVTCSLLSMGVAATRLLPMHRVRSRQHLIKIAVLAAVFCVTVVLGNISLRFIPVSFNQAIGATTPAFTAVLHTLMTGEIESRGVYATLAPIVAGIVIASGAEPMFNLVGFLAAFSAVAGRALKSVLQAIGALQAAVVLGADGHFWGLLLLNCLLAYFANLTNFLVTKHTSALTLQVLGNAKGVVAVVVSVLYFQNPINEYTTLGYGVTVVGVVMYSKAKKAQKKALLSEQVASGVSRVELSKSDPERVSLIADASG</sequence>
<evidence type="ECO:0000256" key="5">
    <source>
        <dbReference type="SAM" id="Phobius"/>
    </source>
</evidence>
<dbReference type="InterPro" id="IPR050186">
    <property type="entry name" value="TPT_transporter"/>
</dbReference>
<feature type="domain" description="Sugar phosphate transporter" evidence="6">
    <location>
        <begin position="5"/>
        <end position="160"/>
    </location>
</feature>
<feature type="transmembrane region" description="Helical" evidence="5">
    <location>
        <begin position="178"/>
        <end position="199"/>
    </location>
</feature>
<evidence type="ECO:0000256" key="1">
    <source>
        <dbReference type="ARBA" id="ARBA00004141"/>
    </source>
</evidence>
<accession>A0AAD9IM49</accession>
<proteinExistence type="predicted"/>
<evidence type="ECO:0000256" key="2">
    <source>
        <dbReference type="ARBA" id="ARBA00022692"/>
    </source>
</evidence>
<dbReference type="InterPro" id="IPR004853">
    <property type="entry name" value="Sugar_P_trans_dom"/>
</dbReference>
<feature type="transmembrane region" description="Helical" evidence="5">
    <location>
        <begin position="234"/>
        <end position="252"/>
    </location>
</feature>
<feature type="transmembrane region" description="Helical" evidence="5">
    <location>
        <begin position="62"/>
        <end position="83"/>
    </location>
</feature>
<gene>
    <name evidence="7" type="ORF">QBZ16_002084</name>
</gene>
<reference evidence="7" key="1">
    <citation type="submission" date="2021-01" db="EMBL/GenBank/DDBJ databases">
        <authorList>
            <person name="Eckstrom K.M.E."/>
        </authorList>
    </citation>
    <scope>NUCLEOTIDE SEQUENCE</scope>
    <source>
        <strain evidence="7">UVCC 0001</strain>
    </source>
</reference>
<dbReference type="AlphaFoldDB" id="A0AAD9IM49"/>
<keyword evidence="3 5" id="KW-1133">Transmembrane helix</keyword>
<dbReference type="Pfam" id="PF03151">
    <property type="entry name" value="TPT"/>
    <property type="match status" value="2"/>
</dbReference>
<evidence type="ECO:0000256" key="4">
    <source>
        <dbReference type="ARBA" id="ARBA00023136"/>
    </source>
</evidence>
<feature type="transmembrane region" description="Helical" evidence="5">
    <location>
        <begin position="142"/>
        <end position="166"/>
    </location>
</feature>
<dbReference type="InterPro" id="IPR037185">
    <property type="entry name" value="EmrE-like"/>
</dbReference>
<name>A0AAD9IM49_PROWI</name>
<feature type="domain" description="Sugar phosphate transporter" evidence="6">
    <location>
        <begin position="177"/>
        <end position="250"/>
    </location>
</feature>
<comment type="caution">
    <text evidence="7">The sequence shown here is derived from an EMBL/GenBank/DDBJ whole genome shotgun (WGS) entry which is preliminary data.</text>
</comment>
<comment type="subcellular location">
    <subcellularLocation>
        <location evidence="1">Membrane</location>
        <topology evidence="1">Multi-pass membrane protein</topology>
    </subcellularLocation>
</comment>
<dbReference type="SUPFAM" id="SSF103481">
    <property type="entry name" value="Multidrug resistance efflux transporter EmrE"/>
    <property type="match status" value="2"/>
</dbReference>
<evidence type="ECO:0000259" key="6">
    <source>
        <dbReference type="Pfam" id="PF03151"/>
    </source>
</evidence>